<evidence type="ECO:0000256" key="2">
    <source>
        <dbReference type="ARBA" id="ARBA00018672"/>
    </source>
</evidence>
<dbReference type="PANTHER" id="PTHR42713:SF3">
    <property type="entry name" value="TRANSCRIPTIONAL REGULATORY PROTEIN HPTR"/>
    <property type="match status" value="1"/>
</dbReference>
<evidence type="ECO:0000256" key="10">
    <source>
        <dbReference type="PROSITE-ProRule" id="PRU00169"/>
    </source>
</evidence>
<dbReference type="SUPFAM" id="SSF46689">
    <property type="entry name" value="Homeodomain-like"/>
    <property type="match status" value="2"/>
</dbReference>
<dbReference type="InterPro" id="IPR001789">
    <property type="entry name" value="Sig_transdc_resp-reg_receiver"/>
</dbReference>
<dbReference type="PANTHER" id="PTHR42713">
    <property type="entry name" value="HISTIDINE KINASE-RELATED"/>
    <property type="match status" value="1"/>
</dbReference>
<dbReference type="GO" id="GO:0043565">
    <property type="term" value="F:sequence-specific DNA binding"/>
    <property type="evidence" value="ECO:0007669"/>
    <property type="project" value="InterPro"/>
</dbReference>
<evidence type="ECO:0000256" key="9">
    <source>
        <dbReference type="ARBA" id="ARBA00024867"/>
    </source>
</evidence>
<evidence type="ECO:0000256" key="4">
    <source>
        <dbReference type="ARBA" id="ARBA00022553"/>
    </source>
</evidence>
<protein>
    <recommendedName>
        <fullName evidence="2">Stage 0 sporulation protein A homolog</fullName>
    </recommendedName>
</protein>
<dbReference type="GO" id="GO:0003700">
    <property type="term" value="F:DNA-binding transcription factor activity"/>
    <property type="evidence" value="ECO:0007669"/>
    <property type="project" value="InterPro"/>
</dbReference>
<evidence type="ECO:0000256" key="6">
    <source>
        <dbReference type="ARBA" id="ARBA00023015"/>
    </source>
</evidence>
<dbReference type="GO" id="GO:0005737">
    <property type="term" value="C:cytoplasm"/>
    <property type="evidence" value="ECO:0007669"/>
    <property type="project" value="UniProtKB-SubCell"/>
</dbReference>
<dbReference type="SMART" id="SM00448">
    <property type="entry name" value="REC"/>
    <property type="match status" value="1"/>
</dbReference>
<dbReference type="SMART" id="SM00342">
    <property type="entry name" value="HTH_ARAC"/>
    <property type="match status" value="1"/>
</dbReference>
<accession>A0A6N7WN06</accession>
<feature type="modified residue" description="4-aspartylphosphate" evidence="10">
    <location>
        <position position="55"/>
    </location>
</feature>
<dbReference type="AlphaFoldDB" id="A0A6N7WN06"/>
<dbReference type="SUPFAM" id="SSF52172">
    <property type="entry name" value="CheY-like"/>
    <property type="match status" value="1"/>
</dbReference>
<dbReference type="InterPro" id="IPR018060">
    <property type="entry name" value="HTH_AraC"/>
</dbReference>
<keyword evidence="8" id="KW-0804">Transcription</keyword>
<proteinExistence type="predicted"/>
<dbReference type="InterPro" id="IPR011006">
    <property type="entry name" value="CheY-like_superfamily"/>
</dbReference>
<keyword evidence="4 10" id="KW-0597">Phosphoprotein</keyword>
<dbReference type="PROSITE" id="PS00041">
    <property type="entry name" value="HTH_ARAC_FAMILY_1"/>
    <property type="match status" value="1"/>
</dbReference>
<dbReference type="PROSITE" id="PS50110">
    <property type="entry name" value="RESPONSE_REGULATORY"/>
    <property type="match status" value="1"/>
</dbReference>
<dbReference type="CDD" id="cd17536">
    <property type="entry name" value="REC_YesN-like"/>
    <property type="match status" value="1"/>
</dbReference>
<comment type="subcellular location">
    <subcellularLocation>
        <location evidence="1">Cytoplasm</location>
    </subcellularLocation>
</comment>
<dbReference type="PRINTS" id="PR00032">
    <property type="entry name" value="HTHARAC"/>
</dbReference>
<dbReference type="PROSITE" id="PS01124">
    <property type="entry name" value="HTH_ARAC_FAMILY_2"/>
    <property type="match status" value="1"/>
</dbReference>
<dbReference type="Pfam" id="PF12833">
    <property type="entry name" value="HTH_18"/>
    <property type="match status" value="1"/>
</dbReference>
<evidence type="ECO:0000259" key="12">
    <source>
        <dbReference type="PROSITE" id="PS50110"/>
    </source>
</evidence>
<evidence type="ECO:0000313" key="13">
    <source>
        <dbReference type="EMBL" id="MSS90800.1"/>
    </source>
</evidence>
<sequence>MYSLLLVDDERLELETLRDYIAWEKLGFDRVYTARSGRDAYDKVLRLKPDVMITDIHMPVMNGIELARQMYADGCTTKVVFLTGYDEFEYAKAALQVEAVDYILKPFSFDKIRTAMDRVKELLHKEELLKKSVRVYGKRLLCKVIDNEGESGREACRQFLDICEWDKEEWFGLVTTKACPEDYIMEQVENSLSEVVYSIRGGKKGTYYLVRYFVDFRESAERICARLEELGLHTCVIFYPEKLSVDQLYDAVRFLEELRERAFYVPGGNVISARQLEEQVKLLEGEEENREVSRRILGEMKELLHTQCLEKKADRLEVFLLEYFDKLNNNPRKCFYILEEMSFFLSEIYDACAARKKEARLPGKPELKAAVYQALNLEELRRFCLENGLEGIRRLGDRKAEESRKYEHVVSCVKQYVEAHYGDSICVEALASDIGLSPNYVRSLFKESEGTTINEWIVEFRMGKACALLMDRRLKVKEISRMVGYENNSYFCSVFARRFGVSPNEYRLEILG</sequence>
<organism evidence="13 14">
    <name type="scientific">Eisenbergiella porci</name>
    <dbReference type="NCBI Taxonomy" id="2652274"/>
    <lineage>
        <taxon>Bacteria</taxon>
        <taxon>Bacillati</taxon>
        <taxon>Bacillota</taxon>
        <taxon>Clostridia</taxon>
        <taxon>Lachnospirales</taxon>
        <taxon>Lachnospiraceae</taxon>
        <taxon>Eisenbergiella</taxon>
    </lineage>
</organism>
<evidence type="ECO:0000256" key="3">
    <source>
        <dbReference type="ARBA" id="ARBA00022490"/>
    </source>
</evidence>
<keyword evidence="6" id="KW-0805">Transcription regulation</keyword>
<evidence type="ECO:0000256" key="5">
    <source>
        <dbReference type="ARBA" id="ARBA00023012"/>
    </source>
</evidence>
<dbReference type="InterPro" id="IPR051552">
    <property type="entry name" value="HptR"/>
</dbReference>
<gene>
    <name evidence="13" type="ORF">FYJ45_21885</name>
</gene>
<dbReference type="GeneID" id="86055667"/>
<dbReference type="EMBL" id="VUMI01000047">
    <property type="protein sequence ID" value="MSS90800.1"/>
    <property type="molecule type" value="Genomic_DNA"/>
</dbReference>
<keyword evidence="3" id="KW-0963">Cytoplasm</keyword>
<dbReference type="InterPro" id="IPR020449">
    <property type="entry name" value="Tscrpt_reg_AraC-type_HTH"/>
</dbReference>
<dbReference type="GO" id="GO:0000160">
    <property type="term" value="P:phosphorelay signal transduction system"/>
    <property type="evidence" value="ECO:0007669"/>
    <property type="project" value="UniProtKB-KW"/>
</dbReference>
<reference evidence="13 14" key="1">
    <citation type="submission" date="2019-08" db="EMBL/GenBank/DDBJ databases">
        <title>In-depth cultivation of the pig gut microbiome towards novel bacterial diversity and tailored functional studies.</title>
        <authorList>
            <person name="Wylensek D."/>
            <person name="Hitch T.C.A."/>
            <person name="Clavel T."/>
        </authorList>
    </citation>
    <scope>NUCLEOTIDE SEQUENCE [LARGE SCALE GENOMIC DNA]</scope>
    <source>
        <strain evidence="13 14">WCA-389-WT-23B</strain>
    </source>
</reference>
<feature type="domain" description="HTH araC/xylS-type" evidence="11">
    <location>
        <begin position="411"/>
        <end position="509"/>
    </location>
</feature>
<name>A0A6N7WN06_9FIRM</name>
<keyword evidence="7" id="KW-0238">DNA-binding</keyword>
<dbReference type="Gene3D" id="1.10.10.60">
    <property type="entry name" value="Homeodomain-like"/>
    <property type="match status" value="1"/>
</dbReference>
<dbReference type="Proteomes" id="UP000436047">
    <property type="component" value="Unassembled WGS sequence"/>
</dbReference>
<keyword evidence="5" id="KW-0902">Two-component regulatory system</keyword>
<evidence type="ECO:0000256" key="8">
    <source>
        <dbReference type="ARBA" id="ARBA00023163"/>
    </source>
</evidence>
<dbReference type="Pfam" id="PF00072">
    <property type="entry name" value="Response_reg"/>
    <property type="match status" value="1"/>
</dbReference>
<dbReference type="Gene3D" id="3.40.50.2300">
    <property type="match status" value="1"/>
</dbReference>
<evidence type="ECO:0000259" key="11">
    <source>
        <dbReference type="PROSITE" id="PS01124"/>
    </source>
</evidence>
<dbReference type="RefSeq" id="WP_154467225.1">
    <property type="nucleotide sequence ID" value="NZ_VUMI01000047.1"/>
</dbReference>
<evidence type="ECO:0000256" key="7">
    <source>
        <dbReference type="ARBA" id="ARBA00023125"/>
    </source>
</evidence>
<dbReference type="InterPro" id="IPR009057">
    <property type="entry name" value="Homeodomain-like_sf"/>
</dbReference>
<evidence type="ECO:0000313" key="14">
    <source>
        <dbReference type="Proteomes" id="UP000436047"/>
    </source>
</evidence>
<keyword evidence="14" id="KW-1185">Reference proteome</keyword>
<evidence type="ECO:0000256" key="1">
    <source>
        <dbReference type="ARBA" id="ARBA00004496"/>
    </source>
</evidence>
<comment type="caution">
    <text evidence="13">The sequence shown here is derived from an EMBL/GenBank/DDBJ whole genome shotgun (WGS) entry which is preliminary data.</text>
</comment>
<comment type="function">
    <text evidence="9">May play the central regulatory role in sporulation. It may be an element of the effector pathway responsible for the activation of sporulation genes in response to nutritional stress. Spo0A may act in concert with spo0H (a sigma factor) to control the expression of some genes that are critical to the sporulation process.</text>
</comment>
<dbReference type="InterPro" id="IPR018062">
    <property type="entry name" value="HTH_AraC-typ_CS"/>
</dbReference>
<feature type="domain" description="Response regulatory" evidence="12">
    <location>
        <begin position="3"/>
        <end position="120"/>
    </location>
</feature>